<accession>A0ABW4GT23</accession>
<keyword evidence="2" id="KW-0732">Signal</keyword>
<evidence type="ECO:0000313" key="3">
    <source>
        <dbReference type="EMBL" id="MFD1545598.1"/>
    </source>
</evidence>
<evidence type="ECO:0008006" key="5">
    <source>
        <dbReference type="Google" id="ProtNLM"/>
    </source>
</evidence>
<organism evidence="3 4">
    <name type="scientific">Nonomuraea guangzhouensis</name>
    <dbReference type="NCBI Taxonomy" id="1291555"/>
    <lineage>
        <taxon>Bacteria</taxon>
        <taxon>Bacillati</taxon>
        <taxon>Actinomycetota</taxon>
        <taxon>Actinomycetes</taxon>
        <taxon>Streptosporangiales</taxon>
        <taxon>Streptosporangiaceae</taxon>
        <taxon>Nonomuraea</taxon>
    </lineage>
</organism>
<dbReference type="Proteomes" id="UP001597097">
    <property type="component" value="Unassembled WGS sequence"/>
</dbReference>
<name>A0ABW4GT23_9ACTN</name>
<dbReference type="PROSITE" id="PS51257">
    <property type="entry name" value="PROKAR_LIPOPROTEIN"/>
    <property type="match status" value="1"/>
</dbReference>
<feature type="compositionally biased region" description="Basic and acidic residues" evidence="1">
    <location>
        <begin position="368"/>
        <end position="382"/>
    </location>
</feature>
<feature type="chain" id="PRO_5046715288" description="Lipoprotein LpqB beta-propeller domain-containing protein" evidence="2">
    <location>
        <begin position="26"/>
        <end position="382"/>
    </location>
</feature>
<evidence type="ECO:0000256" key="2">
    <source>
        <dbReference type="SAM" id="SignalP"/>
    </source>
</evidence>
<evidence type="ECO:0000256" key="1">
    <source>
        <dbReference type="SAM" id="MobiDB-lite"/>
    </source>
</evidence>
<gene>
    <name evidence="3" type="ORF">ACFSJ0_51760</name>
</gene>
<sequence>MHLRPRVAMAALLVLALVGACGNPAADRVSLKGETIPAPSPSLPSGPIAPPPVTVGVPSPRPMVTSLAAPMATAAPLTATGPPRFFVTARTPLAHFPDRSKTAIMTPVRPAVHDATTGAFVAAIPLPPGVRSSWHVLAAAPDNRTFVLAGWTGQDDEPFRFFRVRLADDGQPGDPVPVPKLEIEDAVAIDAAALSADATRLAYATSLIGGGSKISILDLATGQRRDWSTRQSMVGGLAWAPDGRRLAWVGGMRIIGILDLARPGSDLMAATGFLKRKEGGPLALLESVAYTPDGSALIYSAAHTIERVPVDGGREPQVLARLTLPSDASLSLHFSLDGTGRYLMYVHQWRAFRVDLNDGSTTSMPITVKERPGEGDPPRAAW</sequence>
<keyword evidence="4" id="KW-1185">Reference proteome</keyword>
<protein>
    <recommendedName>
        <fullName evidence="5">Lipoprotein LpqB beta-propeller domain-containing protein</fullName>
    </recommendedName>
</protein>
<feature type="signal peptide" evidence="2">
    <location>
        <begin position="1"/>
        <end position="25"/>
    </location>
</feature>
<evidence type="ECO:0000313" key="4">
    <source>
        <dbReference type="Proteomes" id="UP001597097"/>
    </source>
</evidence>
<feature type="region of interest" description="Disordered" evidence="1">
    <location>
        <begin position="362"/>
        <end position="382"/>
    </location>
</feature>
<dbReference type="EMBL" id="JBHUCM010000048">
    <property type="protein sequence ID" value="MFD1545598.1"/>
    <property type="molecule type" value="Genomic_DNA"/>
</dbReference>
<dbReference type="RefSeq" id="WP_219533977.1">
    <property type="nucleotide sequence ID" value="NZ_JAHKRM010000020.1"/>
</dbReference>
<reference evidence="4" key="1">
    <citation type="journal article" date="2019" name="Int. J. Syst. Evol. Microbiol.">
        <title>The Global Catalogue of Microorganisms (GCM) 10K type strain sequencing project: providing services to taxonomists for standard genome sequencing and annotation.</title>
        <authorList>
            <consortium name="The Broad Institute Genomics Platform"/>
            <consortium name="The Broad Institute Genome Sequencing Center for Infectious Disease"/>
            <person name="Wu L."/>
            <person name="Ma J."/>
        </authorList>
    </citation>
    <scope>NUCLEOTIDE SEQUENCE [LARGE SCALE GENOMIC DNA]</scope>
    <source>
        <strain evidence="4">CGMCC 1.15399</strain>
    </source>
</reference>
<comment type="caution">
    <text evidence="3">The sequence shown here is derived from an EMBL/GenBank/DDBJ whole genome shotgun (WGS) entry which is preliminary data.</text>
</comment>
<proteinExistence type="predicted"/>